<keyword evidence="9" id="KW-0406">Ion transport</keyword>
<evidence type="ECO:0000313" key="16">
    <source>
        <dbReference type="EMBL" id="RXM91736.1"/>
    </source>
</evidence>
<dbReference type="Pfam" id="PF12845">
    <property type="entry name" value="TBD"/>
    <property type="match status" value="1"/>
</dbReference>
<evidence type="ECO:0000256" key="4">
    <source>
        <dbReference type="ARBA" id="ARBA00022475"/>
    </source>
</evidence>
<evidence type="ECO:0000259" key="14">
    <source>
        <dbReference type="Pfam" id="PF07565"/>
    </source>
</evidence>
<dbReference type="GO" id="GO:0051453">
    <property type="term" value="P:regulation of intracellular pH"/>
    <property type="evidence" value="ECO:0007669"/>
    <property type="project" value="TreeGrafter"/>
</dbReference>
<evidence type="ECO:0000256" key="6">
    <source>
        <dbReference type="ARBA" id="ARBA00022692"/>
    </source>
</evidence>
<keyword evidence="10 12" id="KW-0472">Membrane</keyword>
<dbReference type="InterPro" id="IPR003020">
    <property type="entry name" value="HCO3_transpt_euk"/>
</dbReference>
<keyword evidence="4" id="KW-1003">Cell membrane</keyword>
<feature type="transmembrane region" description="Helical" evidence="12">
    <location>
        <begin position="433"/>
        <end position="456"/>
    </location>
</feature>
<feature type="transmembrane region" description="Helical" evidence="12">
    <location>
        <begin position="908"/>
        <end position="926"/>
    </location>
</feature>
<feature type="transmembrane region" description="Helical" evidence="12">
    <location>
        <begin position="606"/>
        <end position="624"/>
    </location>
</feature>
<feature type="transmembrane region" description="Helical" evidence="12">
    <location>
        <begin position="1279"/>
        <end position="1298"/>
    </location>
</feature>
<feature type="transmembrane region" description="Helical" evidence="12">
    <location>
        <begin position="660"/>
        <end position="678"/>
    </location>
</feature>
<evidence type="ECO:0000256" key="2">
    <source>
        <dbReference type="ARBA" id="ARBA00010993"/>
    </source>
</evidence>
<evidence type="ECO:0000256" key="8">
    <source>
        <dbReference type="ARBA" id="ARBA00023054"/>
    </source>
</evidence>
<name>A0A444UUA2_ACIRT</name>
<feature type="transmembrane region" description="Helical" evidence="12">
    <location>
        <begin position="846"/>
        <end position="865"/>
    </location>
</feature>
<feature type="domain" description="Tbk1/Ikki binding" evidence="15">
    <location>
        <begin position="1452"/>
        <end position="1505"/>
    </location>
</feature>
<feature type="transmembrane region" description="Helical" evidence="12">
    <location>
        <begin position="947"/>
        <end position="971"/>
    </location>
</feature>
<feature type="region of interest" description="Disordered" evidence="11">
    <location>
        <begin position="1576"/>
        <end position="1613"/>
    </location>
</feature>
<feature type="transmembrane region" description="Helical" evidence="12">
    <location>
        <begin position="872"/>
        <end position="888"/>
    </location>
</feature>
<evidence type="ECO:0000256" key="12">
    <source>
        <dbReference type="SAM" id="Phobius"/>
    </source>
</evidence>
<dbReference type="FunFam" id="1.10.287.570:FF:000001">
    <property type="entry name" value="Anion exchange protein"/>
    <property type="match status" value="1"/>
</dbReference>
<feature type="domain" description="Bicarbonate transporter-like transmembrane" evidence="13">
    <location>
        <begin position="889"/>
        <end position="1136"/>
    </location>
</feature>
<dbReference type="GO" id="GO:0008510">
    <property type="term" value="F:sodium:bicarbonate symporter activity"/>
    <property type="evidence" value="ECO:0007669"/>
    <property type="project" value="TreeGrafter"/>
</dbReference>
<accession>A0A444UUA2</accession>
<evidence type="ECO:0000256" key="3">
    <source>
        <dbReference type="ARBA" id="ARBA00022448"/>
    </source>
</evidence>
<protein>
    <submittedName>
        <fullName evidence="16">Electroneutral sodium bicarbonate exchanger 1</fullName>
    </submittedName>
</protein>
<evidence type="ECO:0000259" key="13">
    <source>
        <dbReference type="Pfam" id="PF00955"/>
    </source>
</evidence>
<dbReference type="Gene3D" id="1.10.287.570">
    <property type="entry name" value="Helical hairpin bin"/>
    <property type="match status" value="1"/>
</dbReference>
<dbReference type="GO" id="GO:0005886">
    <property type="term" value="C:plasma membrane"/>
    <property type="evidence" value="ECO:0007669"/>
    <property type="project" value="UniProtKB-SubCell"/>
</dbReference>
<keyword evidence="17" id="KW-1185">Reference proteome</keyword>
<evidence type="ECO:0000256" key="1">
    <source>
        <dbReference type="ARBA" id="ARBA00004651"/>
    </source>
</evidence>
<feature type="region of interest" description="Disordered" evidence="11">
    <location>
        <begin position="1494"/>
        <end position="1543"/>
    </location>
</feature>
<feature type="transmembrane region" description="Helical" evidence="12">
    <location>
        <begin position="1319"/>
        <end position="1343"/>
    </location>
</feature>
<evidence type="ECO:0000259" key="15">
    <source>
        <dbReference type="Pfam" id="PF12845"/>
    </source>
</evidence>
<keyword evidence="6 12" id="KW-0812">Transmembrane</keyword>
<evidence type="ECO:0000256" key="5">
    <source>
        <dbReference type="ARBA" id="ARBA00022553"/>
    </source>
</evidence>
<evidence type="ECO:0000256" key="7">
    <source>
        <dbReference type="ARBA" id="ARBA00022989"/>
    </source>
</evidence>
<proteinExistence type="inferred from homology"/>
<sequence>MAMQRYCTKGTAGAPIRNNRSTQTFPFHVTRCKGHRTLYVGVRMPMERQSHRHHRPHGPKHRKRDRIKGTIQEEGPSHDTPSQRVQFILGTEDDDEEHVPHDLFTELDEICVKQGQNTEWKETARWLKFEEDVEDGGDRWSKPYVATLSLHSLFELRSCLINGTVLLDMRASTIEEIADMVLDQQEASMELDESVRVKVREALLKKHHHQIEKKRNNLLPMAVPTNQEMKNGVHHENSTADLSKVDLHFMKKIPVGAEASNVLVGELDFLESPIVAFVRLSPAVLLTGLTEVPIPTRSVPRCSVPLGHVTPITSELPVGSIWNFIQGFEKRKMPGVPNGTISLADPEPHGEHSGPELQRTGRLFGGLFLDVKRKAPFYWSDYRDSLNLQCVASFLFLYCACMSPVITFGGLLGEATEGRISAIESLFGASMTGIAYSLFAGQPLTILGSTGPVLVFEKILFKFCKDFQLSYLSLRTCIGLWTAILCLLLVATDASSLVCYITRFTEEAFASLICLIFIYEAIEKLLHLGELYPINMNSELDKLTLYYCRCSEPDNPSNETLKHWEQNNITASSANWANLTVEKCRSLHGEFVGPSCGHHGPYTPDVLFWSAILFFATFAMSSFLKQFKTSRYFPTRKCRSLHGEFVGPSCGHHGPYTPDVLFWSAILFFATFAMSSFLKQFKTSRYFPTRVRSMVSDFAVFLTIVTMVLIDYALGIPSQKLRVPRDFKPTRDDRGWLISPIGPNPWWTVVAAIIPALLCTILIFMDQQITAVIINRKEHKLVKGCGYHLDLLVVGVMLGVCSIMGLPWFVAATVLSISHVNSLKLESECSAPGEQPKFLGIREQRLTGLMIFVLMGCSVFMTGVLQFIPMPVLYGVFLYMGVSSLKGIQPTRDDRGWLISPIGPNPWWTVVAAIIPALLCTILIFMDQQITAVIINRKEHKLVKGCGYHLDLLVVGVMLGVCSIMGLPWFVAATVLSISHVNSLKLESECSAPGEQPKFLGIREQRLTGLMIFVLMGCSVFMTGVLQFIPMPVLYGVFLYMGVSSLKGIQFFDRLKLFAMPPKHQPDFIYLRHVPLRKVHLFTIIQLTCLVLLWVIKASPAAIVFPMMVLALVFIRKLMDLGFSKRELSWLDDLMPESKKKKLDDASQRAKEQEESAKMLEVAPEDKPVEIPMESSTLLHSPGKNNNSRCDPSDINISDEMSRTAVWKALGKNTDGSNLKDVPVRSMVSDFAVFLTIVTMVLIDYALGIPSQKLRVPRDFKPTRDDRGWLISPIGPNPWWTVVAAIIPALLCTILIFMDQQITAVIINRKEHKLVKGCGYHLDLLVVGVMLGVCSIMGLPWFVAATVLSISHVNSLKLESECSAPGEQPKFLGIREQRLTGLMIFVLMGCSVFMTGVLQFIPMPVLYGVFLYMGVSSLKGIQRPDEEAVVDQGGTSSVLNIHYEKEELEGSAEKMEQAFVQLQEQFFRLRALCIRQAEMLDRLTARQGFPNDAGMPVSMPIQCTEGDRNRSEGPFRNREPLPTPGQVEKPPNPAGDHRRGNYNVKYPPGTDDYDVLANGLEGMQIHCLARKTGNKKDFPAPPLHHHRHHHLLGGADSDRKTASPPPAGANGVLQAGRQTGVNHVACPGGLYRPEEAACGSETVCKKDWLDPELEQRGHFEMPWTPGCQLDSEALQLGGILLSNVTLNSQVCEFCQAVFPSETTTRGEYLRHITAHIT</sequence>
<dbReference type="Pfam" id="PF07565">
    <property type="entry name" value="Band_3_cyto"/>
    <property type="match status" value="2"/>
</dbReference>
<comment type="caution">
    <text evidence="16">The sequence shown here is derived from an EMBL/GenBank/DDBJ whole genome shotgun (WGS) entry which is preliminary data.</text>
</comment>
<feature type="transmembrane region" description="Helical" evidence="12">
    <location>
        <begin position="1010"/>
        <end position="1040"/>
    </location>
</feature>
<evidence type="ECO:0000313" key="17">
    <source>
        <dbReference type="Proteomes" id="UP000289886"/>
    </source>
</evidence>
<dbReference type="EMBL" id="SCEB01007914">
    <property type="protein sequence ID" value="RXM91736.1"/>
    <property type="molecule type" value="Genomic_DNA"/>
</dbReference>
<dbReference type="PANTHER" id="PTHR11453:SF37">
    <property type="entry name" value="ELECTRONEUTRAL SODIUM BICARBONATE EXCHANGER 1"/>
    <property type="match status" value="1"/>
</dbReference>
<keyword evidence="5" id="KW-0597">Phosphoprotein</keyword>
<dbReference type="SUPFAM" id="SSF55804">
    <property type="entry name" value="Phoshotransferase/anion transport protein"/>
    <property type="match status" value="1"/>
</dbReference>
<dbReference type="Pfam" id="PF00955">
    <property type="entry name" value="HCO3_cotransp"/>
    <property type="match status" value="3"/>
</dbReference>
<dbReference type="InterPro" id="IPR016152">
    <property type="entry name" value="PTrfase/Anion_transptr"/>
</dbReference>
<feature type="domain" description="Band 3 cytoplasmic" evidence="14">
    <location>
        <begin position="226"/>
        <end position="297"/>
    </location>
</feature>
<organism evidence="16 17">
    <name type="scientific">Acipenser ruthenus</name>
    <name type="common">Sterlet sturgeon</name>
    <dbReference type="NCBI Taxonomy" id="7906"/>
    <lineage>
        <taxon>Eukaryota</taxon>
        <taxon>Metazoa</taxon>
        <taxon>Chordata</taxon>
        <taxon>Craniata</taxon>
        <taxon>Vertebrata</taxon>
        <taxon>Euteleostomi</taxon>
        <taxon>Actinopterygii</taxon>
        <taxon>Chondrostei</taxon>
        <taxon>Acipenseriformes</taxon>
        <taxon>Acipenseridae</taxon>
        <taxon>Acipenser</taxon>
    </lineage>
</organism>
<feature type="transmembrane region" description="Helical" evidence="12">
    <location>
        <begin position="390"/>
        <end position="413"/>
    </location>
</feature>
<gene>
    <name evidence="16" type="ORF">EOD39_20871</name>
</gene>
<feature type="domain" description="Band 3 cytoplasmic" evidence="14">
    <location>
        <begin position="101"/>
        <end position="222"/>
    </location>
</feature>
<dbReference type="InterPro" id="IPR013769">
    <property type="entry name" value="Band3_cytoplasmic_dom"/>
</dbReference>
<feature type="region of interest" description="Disordered" evidence="11">
    <location>
        <begin position="1"/>
        <end position="20"/>
    </location>
</feature>
<keyword evidence="3" id="KW-0813">Transport</keyword>
<dbReference type="PANTHER" id="PTHR11453">
    <property type="entry name" value="ANION EXCHANGE PROTEIN"/>
    <property type="match status" value="1"/>
</dbReference>
<dbReference type="PRINTS" id="PR01231">
    <property type="entry name" value="HCO3TRNSPORT"/>
</dbReference>
<reference evidence="16 17" key="1">
    <citation type="submission" date="2019-01" db="EMBL/GenBank/DDBJ databases">
        <title>Draft Genome and Complete Hox-Cluster Characterization of the Sterlet Sturgeon (Acipenser ruthenus).</title>
        <authorList>
            <person name="Wei Q."/>
        </authorList>
    </citation>
    <scope>NUCLEOTIDE SEQUENCE [LARGE SCALE GENOMIC DNA]</scope>
    <source>
        <strain evidence="16">WHYD16114868_AA</strain>
        <tissue evidence="16">Blood</tissue>
    </source>
</reference>
<keyword evidence="8" id="KW-0175">Coiled coil</keyword>
<dbReference type="Gene3D" id="3.40.930.10">
    <property type="entry name" value="Mannitol-specific EII, Chain A"/>
    <property type="match status" value="1"/>
</dbReference>
<feature type="transmembrane region" description="Helical" evidence="12">
    <location>
        <begin position="1382"/>
        <end position="1413"/>
    </location>
</feature>
<dbReference type="GO" id="GO:0005452">
    <property type="term" value="F:solute:inorganic anion antiporter activity"/>
    <property type="evidence" value="ECO:0007669"/>
    <property type="project" value="InterPro"/>
</dbReference>
<feature type="transmembrane region" description="Helical" evidence="12">
    <location>
        <begin position="698"/>
        <end position="716"/>
    </location>
</feature>
<dbReference type="GO" id="GO:0008509">
    <property type="term" value="F:monoatomic anion transmembrane transporter activity"/>
    <property type="evidence" value="ECO:0007669"/>
    <property type="project" value="InterPro"/>
</dbReference>
<evidence type="ECO:0000256" key="10">
    <source>
        <dbReference type="ARBA" id="ARBA00023136"/>
    </source>
</evidence>
<comment type="similarity">
    <text evidence="2">Belongs to the anion exchanger (TC 2.A.31) family.</text>
</comment>
<feature type="domain" description="Bicarbonate transporter-like transmembrane" evidence="13">
    <location>
        <begin position="362"/>
        <end position="645"/>
    </location>
</feature>
<keyword evidence="7 12" id="KW-1133">Transmembrane helix</keyword>
<evidence type="ECO:0000256" key="9">
    <source>
        <dbReference type="ARBA" id="ARBA00023065"/>
    </source>
</evidence>
<dbReference type="InterPro" id="IPR011531">
    <property type="entry name" value="HCO3_transpt-like_TM_dom"/>
</dbReference>
<feature type="transmembrane region" description="Helical" evidence="12">
    <location>
        <begin position="477"/>
        <end position="502"/>
    </location>
</feature>
<dbReference type="InterPro" id="IPR024581">
    <property type="entry name" value="TBD"/>
</dbReference>
<feature type="transmembrane region" description="Helical" evidence="12">
    <location>
        <begin position="1227"/>
        <end position="1247"/>
    </location>
</feature>
<feature type="domain" description="Bicarbonate transporter-like transmembrane" evidence="13">
    <location>
        <begin position="1223"/>
        <end position="1422"/>
    </location>
</feature>
<feature type="compositionally biased region" description="Basic and acidic residues" evidence="11">
    <location>
        <begin position="1505"/>
        <end position="1519"/>
    </location>
</feature>
<evidence type="ECO:0000256" key="11">
    <source>
        <dbReference type="SAM" id="MobiDB-lite"/>
    </source>
</evidence>
<feature type="transmembrane region" description="Helical" evidence="12">
    <location>
        <begin position="786"/>
        <end position="810"/>
    </location>
</feature>
<feature type="transmembrane region" description="Helical" evidence="12">
    <location>
        <begin position="1102"/>
        <end position="1119"/>
    </location>
</feature>
<feature type="transmembrane region" description="Helical" evidence="12">
    <location>
        <begin position="746"/>
        <end position="765"/>
    </location>
</feature>
<comment type="subcellular location">
    <subcellularLocation>
        <location evidence="1">Cell membrane</location>
        <topology evidence="1">Multi-pass membrane protein</topology>
    </subcellularLocation>
</comment>
<dbReference type="Proteomes" id="UP000289886">
    <property type="component" value="Unassembled WGS sequence"/>
</dbReference>